<keyword evidence="1" id="KW-0812">Transmembrane</keyword>
<proteinExistence type="predicted"/>
<keyword evidence="1" id="KW-1133">Transmembrane helix</keyword>
<protein>
    <submittedName>
        <fullName evidence="2">Uncharacterized protein</fullName>
    </submittedName>
</protein>
<evidence type="ECO:0000256" key="1">
    <source>
        <dbReference type="SAM" id="Phobius"/>
    </source>
</evidence>
<reference evidence="2" key="1">
    <citation type="submission" date="2014-09" db="EMBL/GenBank/DDBJ databases">
        <authorList>
            <person name="Magalhaes I.L.F."/>
            <person name="Oliveira U."/>
            <person name="Santos F.R."/>
            <person name="Vidigal T.H.D.A."/>
            <person name="Brescovit A.D."/>
            <person name="Santos A.J."/>
        </authorList>
    </citation>
    <scope>NUCLEOTIDE SEQUENCE</scope>
    <source>
        <tissue evidence="2">Shoot tissue taken approximately 20 cm above the soil surface</tissue>
    </source>
</reference>
<name>A0A0A8Y3J0_ARUDO</name>
<feature type="transmembrane region" description="Helical" evidence="1">
    <location>
        <begin position="37"/>
        <end position="59"/>
    </location>
</feature>
<dbReference type="AlphaFoldDB" id="A0A0A8Y3J0"/>
<evidence type="ECO:0000313" key="2">
    <source>
        <dbReference type="EMBL" id="JAD20866.1"/>
    </source>
</evidence>
<reference evidence="2" key="2">
    <citation type="journal article" date="2015" name="Data Brief">
        <title>Shoot transcriptome of the giant reed, Arundo donax.</title>
        <authorList>
            <person name="Barrero R.A."/>
            <person name="Guerrero F.D."/>
            <person name="Moolhuijzen P."/>
            <person name="Goolsby J.A."/>
            <person name="Tidwell J."/>
            <person name="Bellgard S.E."/>
            <person name="Bellgard M.I."/>
        </authorList>
    </citation>
    <scope>NUCLEOTIDE SEQUENCE</scope>
    <source>
        <tissue evidence="2">Shoot tissue taken approximately 20 cm above the soil surface</tissue>
    </source>
</reference>
<sequence>MLYSPKKWLVTGFKHKREADMSLDSMYFFRAAFNRHLLNIVIFACSMTTISNICPHLLFSLFPWLLMFLIQQVT</sequence>
<dbReference type="EMBL" id="GBRH01277029">
    <property type="protein sequence ID" value="JAD20866.1"/>
    <property type="molecule type" value="Transcribed_RNA"/>
</dbReference>
<organism evidence="2">
    <name type="scientific">Arundo donax</name>
    <name type="common">Giant reed</name>
    <name type="synonym">Donax arundinaceus</name>
    <dbReference type="NCBI Taxonomy" id="35708"/>
    <lineage>
        <taxon>Eukaryota</taxon>
        <taxon>Viridiplantae</taxon>
        <taxon>Streptophyta</taxon>
        <taxon>Embryophyta</taxon>
        <taxon>Tracheophyta</taxon>
        <taxon>Spermatophyta</taxon>
        <taxon>Magnoliopsida</taxon>
        <taxon>Liliopsida</taxon>
        <taxon>Poales</taxon>
        <taxon>Poaceae</taxon>
        <taxon>PACMAD clade</taxon>
        <taxon>Arundinoideae</taxon>
        <taxon>Arundineae</taxon>
        <taxon>Arundo</taxon>
    </lineage>
</organism>
<accession>A0A0A8Y3J0</accession>
<keyword evidence="1" id="KW-0472">Membrane</keyword>